<name>A0A133KRK1_BIFBI</name>
<evidence type="ECO:0000259" key="3">
    <source>
        <dbReference type="Pfam" id="PF16364"/>
    </source>
</evidence>
<dbReference type="InterPro" id="IPR032300">
    <property type="entry name" value="Antigen_C"/>
</dbReference>
<evidence type="ECO:0000313" key="5">
    <source>
        <dbReference type="EMBL" id="KWZ82289.1"/>
    </source>
</evidence>
<organism evidence="5 6">
    <name type="scientific">Bifidobacterium bifidum</name>
    <dbReference type="NCBI Taxonomy" id="1681"/>
    <lineage>
        <taxon>Bacteria</taxon>
        <taxon>Bacillati</taxon>
        <taxon>Actinomycetota</taxon>
        <taxon>Actinomycetes</taxon>
        <taxon>Bifidobacteriales</taxon>
        <taxon>Bifidobacteriaceae</taxon>
        <taxon>Bifidobacterium</taxon>
    </lineage>
</organism>
<comment type="caution">
    <text evidence="5">The sequence shown here is derived from an EMBL/GenBank/DDBJ whole genome shotgun (WGS) entry which is preliminary data.</text>
</comment>
<protein>
    <submittedName>
        <fullName evidence="5">Uncharacterized protein</fullName>
    </submittedName>
</protein>
<accession>A0A133KRK1</accession>
<feature type="compositionally biased region" description="Polar residues" evidence="1">
    <location>
        <begin position="370"/>
        <end position="381"/>
    </location>
</feature>
<keyword evidence="2" id="KW-0472">Membrane</keyword>
<feature type="domain" description="Adhesin isopeptide-forming adherence" evidence="4">
    <location>
        <begin position="723"/>
        <end position="862"/>
    </location>
</feature>
<dbReference type="Gene3D" id="2.60.40.740">
    <property type="match status" value="3"/>
</dbReference>
<keyword evidence="2" id="KW-1133">Transmembrane helix</keyword>
<evidence type="ECO:0000259" key="4">
    <source>
        <dbReference type="Pfam" id="PF17998"/>
    </source>
</evidence>
<dbReference type="Pfam" id="PF17998">
    <property type="entry name" value="AgI_II_C2"/>
    <property type="match status" value="2"/>
</dbReference>
<dbReference type="NCBIfam" id="TIGR04228">
    <property type="entry name" value="isopep_sspB_C2"/>
    <property type="match status" value="1"/>
</dbReference>
<dbReference type="EMBL" id="LRPO01000016">
    <property type="protein sequence ID" value="KWZ82289.1"/>
    <property type="molecule type" value="Genomic_DNA"/>
</dbReference>
<dbReference type="PATRIC" id="fig|1681.53.peg.358"/>
<sequence length="1441" mass="155263">MEGRDPMGFNMDWLKKGRHEDAASTRRRGRRLFSRTTALLTAGAMLAGGGVLAFAGGGSGSAGGGGGDGGSFWQGWAYKDNNDGGWGTDLAAVQRAVKSTGVAWDSSGPANTYATQALNEAKTECSTRFDQAHPDQRGRANCRVVGVGFVAYKASNGKWTYQGVATASRSYWNDNWYNKIATGTYQNNNNQYKTSDTFKDEPGMTVNKLAEKVFGDAGRISISVIVLNQYEPGGVPSYKLGVTTKAASNGASVGSNTAVHDVITTTGGKNDTNVTANVSLHYDSHPAGLYKAAKATQSVTVSTAGSTNSPTFTPANFGMKEGWAEGTYWFDVQVAKQGNMSAAVDTPDREASETFTLKAIPPDKPHKTITPGTSADGMTNRTTIRFDTGTGGYRATIRDVIDPQGITYTVSNFKLIDTSDNNKDVSAQWTIGFDKTANTVSAVWKGRFMPNKHTLEFSFDVTVSKPKGDPVKDKADYAWNQNPAVDTESREFPTFKPNPDKSWILYQDGKWAAVIDPDESNKTGADDHVFLDGDKVGSVVNGTIGANLAQTPTTLTLTDDWSKAAYIFKADDVKAMRVYEADATTDKQSSVTDIVNTGKDVTAQWTITVNGSKATATANSEYLAGLKGLKAPKQVTLLIPGTISFASGKGASQVRKDFGKKPGDELTFCTAPRDTAGANGASLTNSGSQTLNGAVEQTNEPKICGYVPPVVKDVIGEGSEGGDQASVDGKVVYPGQKVEYQLTTQPNLPAGLAYQVGKVVFTDTYDQYLTPDKQTVEMMDLASGKVVPKTKYDTKWDEAKHLFQLTVTDQALLEEWKAGANPRVQIRFEGTVAKDAPGDHKVNNQWMLTLNNSLTPSNEVFNLPPNFQPSKADNQSKEQGDPTISIDGKTLMLGDTGQYVVTLDARQKDQAYKVWRLGITDDYDDKYVDVDPAKIEVLGADGKDYSKAFNIQVKDGVAYVYARTVDTKAPATGETVKGDPQPEDLKAYAANTAHDALKDPAIDQTLLGQTYQVILPYKVIKVTDGYVVKNVATQLVNQVSKTTNQVSNPLKPINPVKDVVVKVNGASANGKSIYKDSTFLYRLDSSVIPANRAYQTVKNWSISDQLDPAYDKLTGQWAVYAARDLYQDGKVIARKGERIAGSDFDSSKLGGDLFAARLDPATGATEIRATDAYLKLVSADEAHEQAWTAYVQVVRVKVTDRHENVFTEHYNGHDQRSNIVWTRTPDLTPSLKIEKWDEKSGFPKGDRDDIKDALDNAKDGTVIVFTITNTSKDDNGHGAWFKASDLKLHDRLTAGTGTVTDLKYPDNWDTLVLKPGQSVNVKGTLKDMTGTTHSDRASVTGTPLIECPVQDGHPFDPDTDATGEIPAGLKQVSVDGVTRCASGTVESNTDDWHGKRQPLSTTGAAMLGIIGVMTALVAAGGITLIVRRRVGMLPEGASRGA</sequence>
<dbReference type="Pfam" id="PF16364">
    <property type="entry name" value="Antigen_C"/>
    <property type="match status" value="1"/>
</dbReference>
<feature type="domain" description="Cell surface antigen C-terminal" evidence="3">
    <location>
        <begin position="1054"/>
        <end position="1225"/>
    </location>
</feature>
<feature type="transmembrane region" description="Helical" evidence="2">
    <location>
        <begin position="1404"/>
        <end position="1426"/>
    </location>
</feature>
<evidence type="ECO:0000256" key="1">
    <source>
        <dbReference type="SAM" id="MobiDB-lite"/>
    </source>
</evidence>
<feature type="domain" description="Adhesin isopeptide-forming adherence" evidence="4">
    <location>
        <begin position="869"/>
        <end position="1050"/>
    </location>
</feature>
<feature type="region of interest" description="Disordered" evidence="1">
    <location>
        <begin position="360"/>
        <end position="381"/>
    </location>
</feature>
<dbReference type="InterPro" id="IPR026345">
    <property type="entry name" value="Adh_isopep-form_adh_dom"/>
</dbReference>
<proteinExistence type="predicted"/>
<evidence type="ECO:0000256" key="2">
    <source>
        <dbReference type="SAM" id="Phobius"/>
    </source>
</evidence>
<dbReference type="Proteomes" id="UP000070092">
    <property type="component" value="Unassembled WGS sequence"/>
</dbReference>
<evidence type="ECO:0000313" key="6">
    <source>
        <dbReference type="Proteomes" id="UP000070092"/>
    </source>
</evidence>
<reference evidence="5 6" key="1">
    <citation type="submission" date="2016-01" db="EMBL/GenBank/DDBJ databases">
        <authorList>
            <person name="Oliw E.H."/>
        </authorList>
    </citation>
    <scope>NUCLEOTIDE SEQUENCE [LARGE SCALE GENOMIC DNA]</scope>
    <source>
        <strain evidence="5 6">MJR8628B</strain>
    </source>
</reference>
<gene>
    <name evidence="5" type="ORF">HMPREF3196_00370</name>
</gene>
<keyword evidence="2" id="KW-0812">Transmembrane</keyword>